<proteinExistence type="inferred from homology"/>
<evidence type="ECO:0000256" key="3">
    <source>
        <dbReference type="ARBA" id="ARBA00012584"/>
    </source>
</evidence>
<evidence type="ECO:0000256" key="9">
    <source>
        <dbReference type="ARBA" id="ARBA00022840"/>
    </source>
</evidence>
<comment type="similarity">
    <text evidence="2">Belongs to the SUA5 family.</text>
</comment>
<evidence type="ECO:0000256" key="11">
    <source>
        <dbReference type="ARBA" id="ARBA00048366"/>
    </source>
</evidence>
<dbReference type="GO" id="GO:0006450">
    <property type="term" value="P:regulation of translational fidelity"/>
    <property type="evidence" value="ECO:0007669"/>
    <property type="project" value="TreeGrafter"/>
</dbReference>
<dbReference type="GO" id="GO:0000049">
    <property type="term" value="F:tRNA binding"/>
    <property type="evidence" value="ECO:0007669"/>
    <property type="project" value="TreeGrafter"/>
</dbReference>
<dbReference type="PANTHER" id="PTHR17490:SF16">
    <property type="entry name" value="THREONYLCARBAMOYL-AMP SYNTHASE"/>
    <property type="match status" value="1"/>
</dbReference>
<dbReference type="PANTHER" id="PTHR17490">
    <property type="entry name" value="SUA5"/>
    <property type="match status" value="1"/>
</dbReference>
<evidence type="ECO:0000313" key="14">
    <source>
        <dbReference type="Proteomes" id="UP000034881"/>
    </source>
</evidence>
<dbReference type="InterPro" id="IPR050156">
    <property type="entry name" value="TC-AMP_synthase_SUA5"/>
</dbReference>
<comment type="subcellular location">
    <subcellularLocation>
        <location evidence="1">Cytoplasm</location>
    </subcellularLocation>
</comment>
<keyword evidence="9" id="KW-0067">ATP-binding</keyword>
<evidence type="ECO:0000313" key="13">
    <source>
        <dbReference type="EMBL" id="KKR42094.1"/>
    </source>
</evidence>
<keyword evidence="5" id="KW-0808">Transferase</keyword>
<evidence type="ECO:0000256" key="7">
    <source>
        <dbReference type="ARBA" id="ARBA00022695"/>
    </source>
</evidence>
<gene>
    <name evidence="13" type="ORF">UT77_C0004G0078</name>
</gene>
<protein>
    <recommendedName>
        <fullName evidence="10">L-threonylcarbamoyladenylate synthase</fullName>
        <ecNumber evidence="3">2.7.7.87</ecNumber>
    </recommendedName>
    <alternativeName>
        <fullName evidence="10">L-threonylcarbamoyladenylate synthase</fullName>
    </alternativeName>
</protein>
<keyword evidence="8" id="KW-0547">Nucleotide-binding</keyword>
<evidence type="ECO:0000256" key="4">
    <source>
        <dbReference type="ARBA" id="ARBA00022490"/>
    </source>
</evidence>
<dbReference type="SUPFAM" id="SSF55821">
    <property type="entry name" value="YrdC/RibB"/>
    <property type="match status" value="1"/>
</dbReference>
<name>A0A0G0QNY6_9BACT</name>
<sequence length="188" mass="21112">MESEIVNLLKEGKVGVMPTDTIYGLVGSALNPQTVEEIYLLRKRATDKPFIVLISSINDLGKFGVFLTKEQKEFLEKNWPNPLSVILPVVGEEYKYLHRGKNSIAFRMPNDAKLLETLKQTGPLVAPSANFEGEKAAETIEEAKEYFGGRVAFYLDEGRLRSRPSTVVRLYEDGTRIILREGSFKEAA</sequence>
<keyword evidence="4" id="KW-0963">Cytoplasm</keyword>
<evidence type="ECO:0000256" key="1">
    <source>
        <dbReference type="ARBA" id="ARBA00004496"/>
    </source>
</evidence>
<dbReference type="GO" id="GO:0061710">
    <property type="term" value="F:L-threonylcarbamoyladenylate synthase"/>
    <property type="evidence" value="ECO:0007669"/>
    <property type="project" value="UniProtKB-EC"/>
</dbReference>
<dbReference type="InterPro" id="IPR017945">
    <property type="entry name" value="DHBP_synth_RibB-like_a/b_dom"/>
</dbReference>
<dbReference type="EMBL" id="LBYB01000004">
    <property type="protein sequence ID" value="KKR42094.1"/>
    <property type="molecule type" value="Genomic_DNA"/>
</dbReference>
<dbReference type="GO" id="GO:0005737">
    <property type="term" value="C:cytoplasm"/>
    <property type="evidence" value="ECO:0007669"/>
    <property type="project" value="UniProtKB-SubCell"/>
</dbReference>
<comment type="caution">
    <text evidence="13">The sequence shown here is derived from an EMBL/GenBank/DDBJ whole genome shotgun (WGS) entry which is preliminary data.</text>
</comment>
<dbReference type="PROSITE" id="PS51163">
    <property type="entry name" value="YRDC"/>
    <property type="match status" value="1"/>
</dbReference>
<organism evidence="13 14">
    <name type="scientific">Candidatus Daviesbacteria bacterium GW2011_GWC2_40_12</name>
    <dbReference type="NCBI Taxonomy" id="1618431"/>
    <lineage>
        <taxon>Bacteria</taxon>
        <taxon>Candidatus Daviesiibacteriota</taxon>
    </lineage>
</organism>
<evidence type="ECO:0000256" key="2">
    <source>
        <dbReference type="ARBA" id="ARBA00007663"/>
    </source>
</evidence>
<dbReference type="Gene3D" id="3.90.870.10">
    <property type="entry name" value="DHBP synthase"/>
    <property type="match status" value="1"/>
</dbReference>
<dbReference type="InterPro" id="IPR006070">
    <property type="entry name" value="Sua5-like_dom"/>
</dbReference>
<dbReference type="Pfam" id="PF01300">
    <property type="entry name" value="Sua5_yciO_yrdC"/>
    <property type="match status" value="1"/>
</dbReference>
<dbReference type="EC" id="2.7.7.87" evidence="3"/>
<evidence type="ECO:0000256" key="5">
    <source>
        <dbReference type="ARBA" id="ARBA00022679"/>
    </source>
</evidence>
<dbReference type="GO" id="GO:0008033">
    <property type="term" value="P:tRNA processing"/>
    <property type="evidence" value="ECO:0007669"/>
    <property type="project" value="UniProtKB-KW"/>
</dbReference>
<dbReference type="Proteomes" id="UP000034881">
    <property type="component" value="Unassembled WGS sequence"/>
</dbReference>
<reference evidence="13 14" key="1">
    <citation type="journal article" date="2015" name="Nature">
        <title>rRNA introns, odd ribosomes, and small enigmatic genomes across a large radiation of phyla.</title>
        <authorList>
            <person name="Brown C.T."/>
            <person name="Hug L.A."/>
            <person name="Thomas B.C."/>
            <person name="Sharon I."/>
            <person name="Castelle C.J."/>
            <person name="Singh A."/>
            <person name="Wilkins M.J."/>
            <person name="Williams K.H."/>
            <person name="Banfield J.F."/>
        </authorList>
    </citation>
    <scope>NUCLEOTIDE SEQUENCE [LARGE SCALE GENOMIC DNA]</scope>
</reference>
<keyword evidence="7" id="KW-0548">Nucleotidyltransferase</keyword>
<evidence type="ECO:0000256" key="6">
    <source>
        <dbReference type="ARBA" id="ARBA00022694"/>
    </source>
</evidence>
<dbReference type="GO" id="GO:0005524">
    <property type="term" value="F:ATP binding"/>
    <property type="evidence" value="ECO:0007669"/>
    <property type="project" value="UniProtKB-KW"/>
</dbReference>
<evidence type="ECO:0000256" key="8">
    <source>
        <dbReference type="ARBA" id="ARBA00022741"/>
    </source>
</evidence>
<evidence type="ECO:0000259" key="12">
    <source>
        <dbReference type="PROSITE" id="PS51163"/>
    </source>
</evidence>
<dbReference type="AlphaFoldDB" id="A0A0G0QNY6"/>
<feature type="domain" description="YrdC-like" evidence="12">
    <location>
        <begin position="1"/>
        <end position="184"/>
    </location>
</feature>
<keyword evidence="6" id="KW-0819">tRNA processing</keyword>
<dbReference type="GO" id="GO:0003725">
    <property type="term" value="F:double-stranded RNA binding"/>
    <property type="evidence" value="ECO:0007669"/>
    <property type="project" value="InterPro"/>
</dbReference>
<comment type="catalytic activity">
    <reaction evidence="11">
        <text>L-threonine + hydrogencarbonate + ATP = L-threonylcarbamoyladenylate + diphosphate + H2O</text>
        <dbReference type="Rhea" id="RHEA:36407"/>
        <dbReference type="ChEBI" id="CHEBI:15377"/>
        <dbReference type="ChEBI" id="CHEBI:17544"/>
        <dbReference type="ChEBI" id="CHEBI:30616"/>
        <dbReference type="ChEBI" id="CHEBI:33019"/>
        <dbReference type="ChEBI" id="CHEBI:57926"/>
        <dbReference type="ChEBI" id="CHEBI:73682"/>
        <dbReference type="EC" id="2.7.7.87"/>
    </reaction>
</comment>
<accession>A0A0G0QNY6</accession>
<dbReference type="NCBIfam" id="TIGR00057">
    <property type="entry name" value="L-threonylcarbamoyladenylate synthase"/>
    <property type="match status" value="1"/>
</dbReference>
<evidence type="ECO:0000256" key="10">
    <source>
        <dbReference type="ARBA" id="ARBA00029774"/>
    </source>
</evidence>